<gene>
    <name evidence="2" type="ORF">GCM10009733_098860</name>
</gene>
<keyword evidence="1" id="KW-0812">Transmembrane</keyword>
<feature type="transmembrane region" description="Helical" evidence="1">
    <location>
        <begin position="12"/>
        <end position="32"/>
    </location>
</feature>
<dbReference type="InterPro" id="IPR010640">
    <property type="entry name" value="Low_temperature_requirement_A"/>
</dbReference>
<feature type="transmembrane region" description="Helical" evidence="1">
    <location>
        <begin position="44"/>
        <end position="65"/>
    </location>
</feature>
<dbReference type="PANTHER" id="PTHR36840">
    <property type="entry name" value="BLL5714 PROTEIN"/>
    <property type="match status" value="1"/>
</dbReference>
<feature type="transmembrane region" description="Helical" evidence="1">
    <location>
        <begin position="164"/>
        <end position="181"/>
    </location>
</feature>
<keyword evidence="1" id="KW-1133">Transmembrane helix</keyword>
<dbReference type="Pfam" id="PF06772">
    <property type="entry name" value="LtrA"/>
    <property type="match status" value="1"/>
</dbReference>
<sequence length="388" mass="41395">MRARDPREAHRAATPLELLFDLCFVVAVAQAAAQLHHHVTEAHLGVGLLGYAMVFFTIWWAWMNFTWFASAYDTDDVAYRLLTLLQMAGALVLAAGVPAAATSYDLTVITIGYVVMRVALVAQWLRVARQDATGRPAGIRYAVGIMVVQAGWLVRLALPHPWDYTGLAVLVIAELLVPMWAEFRGTATSWHPGHISERYGLFTIIVLGEVIFASLTSIQSALSEHGVSGQMLLIAAGGLILVFTMWWIYFMGPDAALSTPRIALLWGYAHYLLFAAVAALGAGLQVAVDVAVHRAHVAATTATFAVAVPLAGFVLVMCWLRRLTHTGLAHPSLMVAGAVIVLVLALAAPVLGVGGVILSIGIAAAATLTAALVATHRDGVPHPPPEAR</sequence>
<feature type="transmembrane region" description="Helical" evidence="1">
    <location>
        <begin position="77"/>
        <end position="100"/>
    </location>
</feature>
<evidence type="ECO:0000256" key="1">
    <source>
        <dbReference type="SAM" id="Phobius"/>
    </source>
</evidence>
<reference evidence="2 3" key="1">
    <citation type="journal article" date="2019" name="Int. J. Syst. Evol. Microbiol.">
        <title>The Global Catalogue of Microorganisms (GCM) 10K type strain sequencing project: providing services to taxonomists for standard genome sequencing and annotation.</title>
        <authorList>
            <consortium name="The Broad Institute Genomics Platform"/>
            <consortium name="The Broad Institute Genome Sequencing Center for Infectious Disease"/>
            <person name="Wu L."/>
            <person name="Ma J."/>
        </authorList>
    </citation>
    <scope>NUCLEOTIDE SEQUENCE [LARGE SCALE GENOMIC DNA]</scope>
    <source>
        <strain evidence="2 3">JCM 13929</strain>
    </source>
</reference>
<feature type="transmembrane region" description="Helical" evidence="1">
    <location>
        <begin position="356"/>
        <end position="374"/>
    </location>
</feature>
<feature type="transmembrane region" description="Helical" evidence="1">
    <location>
        <begin position="106"/>
        <end position="125"/>
    </location>
</feature>
<feature type="transmembrane region" description="Helical" evidence="1">
    <location>
        <begin position="201"/>
        <end position="222"/>
    </location>
</feature>
<protein>
    <submittedName>
        <fullName evidence="2">Low temperature requirement protein A</fullName>
    </submittedName>
</protein>
<proteinExistence type="predicted"/>
<keyword evidence="3" id="KW-1185">Reference proteome</keyword>
<feature type="transmembrane region" description="Helical" evidence="1">
    <location>
        <begin position="228"/>
        <end position="250"/>
    </location>
</feature>
<evidence type="ECO:0000313" key="3">
    <source>
        <dbReference type="Proteomes" id="UP001500064"/>
    </source>
</evidence>
<feature type="transmembrane region" description="Helical" evidence="1">
    <location>
        <begin position="262"/>
        <end position="284"/>
    </location>
</feature>
<accession>A0ABN2HF63</accession>
<dbReference type="Proteomes" id="UP001500064">
    <property type="component" value="Unassembled WGS sequence"/>
</dbReference>
<name>A0ABN2HF63_9ACTN</name>
<dbReference type="PANTHER" id="PTHR36840:SF1">
    <property type="entry name" value="BLL5714 PROTEIN"/>
    <property type="match status" value="1"/>
</dbReference>
<feature type="transmembrane region" description="Helical" evidence="1">
    <location>
        <begin position="137"/>
        <end position="158"/>
    </location>
</feature>
<dbReference type="EMBL" id="BAAAMU010000149">
    <property type="protein sequence ID" value="GAA1686416.1"/>
    <property type="molecule type" value="Genomic_DNA"/>
</dbReference>
<feature type="transmembrane region" description="Helical" evidence="1">
    <location>
        <begin position="296"/>
        <end position="320"/>
    </location>
</feature>
<feature type="transmembrane region" description="Helical" evidence="1">
    <location>
        <begin position="332"/>
        <end position="350"/>
    </location>
</feature>
<comment type="caution">
    <text evidence="2">The sequence shown here is derived from an EMBL/GenBank/DDBJ whole genome shotgun (WGS) entry which is preliminary data.</text>
</comment>
<keyword evidence="1" id="KW-0472">Membrane</keyword>
<organism evidence="2 3">
    <name type="scientific">Nonomuraea maheshkhaliensis</name>
    <dbReference type="NCBI Taxonomy" id="419590"/>
    <lineage>
        <taxon>Bacteria</taxon>
        <taxon>Bacillati</taxon>
        <taxon>Actinomycetota</taxon>
        <taxon>Actinomycetes</taxon>
        <taxon>Streptosporangiales</taxon>
        <taxon>Streptosporangiaceae</taxon>
        <taxon>Nonomuraea</taxon>
    </lineage>
</organism>
<evidence type="ECO:0000313" key="2">
    <source>
        <dbReference type="EMBL" id="GAA1686416.1"/>
    </source>
</evidence>